<sequence length="307" mass="35020">MVTSRARRWLVCSFFFLVVCNHVLAEEPNTSFLQSVSRQEDKKKPQQQQPEPQLQVEQPQQPQQQQDPQQPQQQQQQPQQPQQQEVQQGPILPGKEAEVDRILASPPRFFHSLLSAVPLSIYGKDRNGNYLAFCQSGSIVWDVVEKMTHEELSDFIRYFALFFWKHVDKRASSELTVVIDAGGFPFRKVVNGSVKMVLDSIVEGLESTVPYVGERAGQVFLINVPSFLNPVIVLVTKILRNGVNLTSYGSRSRWEPALKQHVGEHHLPREYGGTNSTKLQDSVVVKYIKQSVEKILRRKARHANNPK</sequence>
<evidence type="ECO:0000313" key="4">
    <source>
        <dbReference type="EMBL" id="CDJ66275.1"/>
    </source>
</evidence>
<reference evidence="4" key="1">
    <citation type="submission" date="2013-10" db="EMBL/GenBank/DDBJ databases">
        <title>Genomic analysis of the causative agents of coccidiosis in chickens.</title>
        <authorList>
            <person name="Reid A.J."/>
            <person name="Blake D."/>
            <person name="Billington K."/>
            <person name="Browne H."/>
            <person name="Dunn M."/>
            <person name="Hung S."/>
            <person name="Kawahara F."/>
            <person name="Miranda-Saavedra D."/>
            <person name="Mourier T."/>
            <person name="Nagra H."/>
            <person name="Otto T.D."/>
            <person name="Rawlings N."/>
            <person name="Sanchez A."/>
            <person name="Sanders M."/>
            <person name="Subramaniam C."/>
            <person name="Tay Y."/>
            <person name="Dear P."/>
            <person name="Doerig C."/>
            <person name="Gruber A."/>
            <person name="Parkinson J."/>
            <person name="Shirley M."/>
            <person name="Wan K.L."/>
            <person name="Berriman M."/>
            <person name="Tomley F."/>
            <person name="Pain A."/>
        </authorList>
    </citation>
    <scope>NUCLEOTIDE SEQUENCE [LARGE SCALE GENOMIC DNA]</scope>
    <source>
        <strain evidence="4">Houghton</strain>
    </source>
</reference>
<dbReference type="Gene3D" id="3.40.525.10">
    <property type="entry name" value="CRAL-TRIO lipid binding domain"/>
    <property type="match status" value="1"/>
</dbReference>
<dbReference type="InterPro" id="IPR001251">
    <property type="entry name" value="CRAL-TRIO_dom"/>
</dbReference>
<keyword evidence="5" id="KW-1185">Reference proteome</keyword>
<dbReference type="SUPFAM" id="SSF52087">
    <property type="entry name" value="CRAL/TRIO domain"/>
    <property type="match status" value="1"/>
</dbReference>
<proteinExistence type="predicted"/>
<keyword evidence="2" id="KW-0732">Signal</keyword>
<feature type="domain" description="CRAL-TRIO" evidence="3">
    <location>
        <begin position="118"/>
        <end position="279"/>
    </location>
</feature>
<dbReference type="Proteomes" id="UP000030754">
    <property type="component" value="Unassembled WGS sequence"/>
</dbReference>
<gene>
    <name evidence="4" type="ORF">ENH_00017840</name>
</gene>
<feature type="chain" id="PRO_5004675534" description="CRAL-TRIO domain-containing protein" evidence="2">
    <location>
        <begin position="26"/>
        <end position="307"/>
    </location>
</feature>
<dbReference type="InterPro" id="IPR036865">
    <property type="entry name" value="CRAL-TRIO_dom_sf"/>
</dbReference>
<dbReference type="VEuPathDB" id="ToxoDB:ENH_00017840"/>
<organism evidence="4 5">
    <name type="scientific">Eimeria necatrix</name>
    <dbReference type="NCBI Taxonomy" id="51315"/>
    <lineage>
        <taxon>Eukaryota</taxon>
        <taxon>Sar</taxon>
        <taxon>Alveolata</taxon>
        <taxon>Apicomplexa</taxon>
        <taxon>Conoidasida</taxon>
        <taxon>Coccidia</taxon>
        <taxon>Eucoccidiorida</taxon>
        <taxon>Eimeriorina</taxon>
        <taxon>Eimeriidae</taxon>
        <taxon>Eimeria</taxon>
    </lineage>
</organism>
<feature type="signal peptide" evidence="2">
    <location>
        <begin position="1"/>
        <end position="25"/>
    </location>
</feature>
<dbReference type="CDD" id="cd00170">
    <property type="entry name" value="SEC14"/>
    <property type="match status" value="1"/>
</dbReference>
<dbReference type="RefSeq" id="XP_013434743.1">
    <property type="nucleotide sequence ID" value="XM_013579289.1"/>
</dbReference>
<feature type="compositionally biased region" description="Low complexity" evidence="1">
    <location>
        <begin position="46"/>
        <end position="88"/>
    </location>
</feature>
<feature type="region of interest" description="Disordered" evidence="1">
    <location>
        <begin position="34"/>
        <end position="88"/>
    </location>
</feature>
<name>U6MX23_9EIME</name>
<reference evidence="4" key="2">
    <citation type="submission" date="2013-10" db="EMBL/GenBank/DDBJ databases">
        <authorList>
            <person name="Aslett M."/>
        </authorList>
    </citation>
    <scope>NUCLEOTIDE SEQUENCE [LARGE SCALE GENOMIC DNA]</scope>
    <source>
        <strain evidence="4">Houghton</strain>
    </source>
</reference>
<dbReference type="GeneID" id="25471958"/>
<protein>
    <recommendedName>
        <fullName evidence="3">CRAL-TRIO domain-containing protein</fullName>
    </recommendedName>
</protein>
<evidence type="ECO:0000256" key="1">
    <source>
        <dbReference type="SAM" id="MobiDB-lite"/>
    </source>
</evidence>
<dbReference type="PROSITE" id="PS50191">
    <property type="entry name" value="CRAL_TRIO"/>
    <property type="match status" value="1"/>
</dbReference>
<dbReference type="EMBL" id="HG723519">
    <property type="protein sequence ID" value="CDJ66275.1"/>
    <property type="molecule type" value="Genomic_DNA"/>
</dbReference>
<accession>U6MX23</accession>
<dbReference type="SUPFAM" id="SSF81995">
    <property type="entry name" value="beta-sandwich domain of Sec23/24"/>
    <property type="match status" value="1"/>
</dbReference>
<dbReference type="OrthoDB" id="1434354at2759"/>
<dbReference type="AlphaFoldDB" id="U6MX23"/>
<evidence type="ECO:0000259" key="3">
    <source>
        <dbReference type="PROSITE" id="PS50191"/>
    </source>
</evidence>
<evidence type="ECO:0000256" key="2">
    <source>
        <dbReference type="SAM" id="SignalP"/>
    </source>
</evidence>
<dbReference type="Pfam" id="PF00650">
    <property type="entry name" value="CRAL_TRIO"/>
    <property type="match status" value="1"/>
</dbReference>
<evidence type="ECO:0000313" key="5">
    <source>
        <dbReference type="Proteomes" id="UP000030754"/>
    </source>
</evidence>